<sequence length="360" mass="38161">MKINAWSVMPVQHRNLDPEWHYAGRDVPNLQGVRVALSAGQVMGEGYAPFLPHLNTTPKELMAEARKIAAALLGAKTSDLAACLMRLGPCSQVSNAARSAVEMALLDLCARGADISVATLLGGTHRPVKVLRIIPVKSPACMAEIATSLVGEGYTALKLKATGEMEVDVARVAAVRAAVGFDVSLIVDANQAYDRVTAVGFEAALKSYKVWAIEQPVPADDPAVLAYLRHHATTRLEADEGLFHASDVDRLLSANAADGLCLKLARGGGILPARDMAITAANRNVYARIGTAFGGPLVAIATATLAAVCPVLGAAECAEFTHFDDEDHLWPVIENGVLMPPDGVGFGQYRLTPWAGDWHK</sequence>
<dbReference type="Proteomes" id="UP000269689">
    <property type="component" value="Unassembled WGS sequence"/>
</dbReference>
<dbReference type="SUPFAM" id="SSF54826">
    <property type="entry name" value="Enolase N-terminal domain-like"/>
    <property type="match status" value="1"/>
</dbReference>
<reference evidence="5 6" key="1">
    <citation type="submission" date="2018-11" db="EMBL/GenBank/DDBJ databases">
        <title>Genomic Encyclopedia of Type Strains, Phase IV (KMG-IV): sequencing the most valuable type-strain genomes for metagenomic binning, comparative biology and taxonomic classification.</title>
        <authorList>
            <person name="Goeker M."/>
        </authorList>
    </citation>
    <scope>NUCLEOTIDE SEQUENCE [LARGE SCALE GENOMIC DNA]</scope>
    <source>
        <strain evidence="5 6">DSM 104731</strain>
    </source>
</reference>
<keyword evidence="6" id="KW-1185">Reference proteome</keyword>
<comment type="similarity">
    <text evidence="1">Belongs to the mandelate racemase/muconate lactonizing enzyme family.</text>
</comment>
<dbReference type="RefSeq" id="WP_170162647.1">
    <property type="nucleotide sequence ID" value="NZ_RKQK01000001.1"/>
</dbReference>
<dbReference type="InterPro" id="IPR018110">
    <property type="entry name" value="Mandel_Rmase/mucon_lact_enz_CS"/>
</dbReference>
<dbReference type="GO" id="GO:0009063">
    <property type="term" value="P:amino acid catabolic process"/>
    <property type="evidence" value="ECO:0007669"/>
    <property type="project" value="InterPro"/>
</dbReference>
<evidence type="ECO:0000313" key="6">
    <source>
        <dbReference type="Proteomes" id="UP000269689"/>
    </source>
</evidence>
<dbReference type="SFLD" id="SFLDG00180">
    <property type="entry name" value="muconate_cycloisomerase"/>
    <property type="match status" value="1"/>
</dbReference>
<dbReference type="Gene3D" id="3.20.20.120">
    <property type="entry name" value="Enolase-like C-terminal domain"/>
    <property type="match status" value="1"/>
</dbReference>
<dbReference type="AlphaFoldDB" id="A0A3N4VAU2"/>
<name>A0A3N4VAU2_9RHOB</name>
<dbReference type="SUPFAM" id="SSF51604">
    <property type="entry name" value="Enolase C-terminal domain-like"/>
    <property type="match status" value="1"/>
</dbReference>
<dbReference type="Gene3D" id="3.30.390.10">
    <property type="entry name" value="Enolase-like, N-terminal domain"/>
    <property type="match status" value="1"/>
</dbReference>
<dbReference type="SMART" id="SM00922">
    <property type="entry name" value="MR_MLE"/>
    <property type="match status" value="1"/>
</dbReference>
<evidence type="ECO:0000256" key="1">
    <source>
        <dbReference type="ARBA" id="ARBA00008031"/>
    </source>
</evidence>
<evidence type="ECO:0000313" key="5">
    <source>
        <dbReference type="EMBL" id="RPE70930.1"/>
    </source>
</evidence>
<evidence type="ECO:0000256" key="3">
    <source>
        <dbReference type="ARBA" id="ARBA00023235"/>
    </source>
</evidence>
<dbReference type="PANTHER" id="PTHR48073:SF2">
    <property type="entry name" value="O-SUCCINYLBENZOATE SYNTHASE"/>
    <property type="match status" value="1"/>
</dbReference>
<dbReference type="SFLD" id="SFLDS00001">
    <property type="entry name" value="Enolase"/>
    <property type="match status" value="1"/>
</dbReference>
<proteinExistence type="inferred from homology"/>
<gene>
    <name evidence="5" type="ORF">EDD53_0040</name>
</gene>
<dbReference type="PROSITE" id="PS00908">
    <property type="entry name" value="MR_MLE_1"/>
    <property type="match status" value="1"/>
</dbReference>
<dbReference type="Pfam" id="PF02746">
    <property type="entry name" value="MR_MLE_N"/>
    <property type="match status" value="1"/>
</dbReference>
<evidence type="ECO:0000256" key="2">
    <source>
        <dbReference type="ARBA" id="ARBA00022723"/>
    </source>
</evidence>
<evidence type="ECO:0000259" key="4">
    <source>
        <dbReference type="SMART" id="SM00922"/>
    </source>
</evidence>
<dbReference type="PANTHER" id="PTHR48073">
    <property type="entry name" value="O-SUCCINYLBENZOATE SYNTHASE-RELATED"/>
    <property type="match status" value="1"/>
</dbReference>
<organism evidence="5 6">
    <name type="scientific">Pacificibacter maritimus</name>
    <dbReference type="NCBI Taxonomy" id="762213"/>
    <lineage>
        <taxon>Bacteria</taxon>
        <taxon>Pseudomonadati</taxon>
        <taxon>Pseudomonadota</taxon>
        <taxon>Alphaproteobacteria</taxon>
        <taxon>Rhodobacterales</taxon>
        <taxon>Roseobacteraceae</taxon>
        <taxon>Pacificibacter</taxon>
    </lineage>
</organism>
<dbReference type="InterPro" id="IPR013342">
    <property type="entry name" value="Mandelate_racemase_C"/>
</dbReference>
<dbReference type="Pfam" id="PF13378">
    <property type="entry name" value="MR_MLE_C"/>
    <property type="match status" value="1"/>
</dbReference>
<keyword evidence="3" id="KW-0413">Isomerase</keyword>
<accession>A0A3N4VAU2</accession>
<dbReference type="PROSITE" id="PS00909">
    <property type="entry name" value="MR_MLE_2"/>
    <property type="match status" value="1"/>
</dbReference>
<dbReference type="EMBL" id="RKQK01000001">
    <property type="protein sequence ID" value="RPE70930.1"/>
    <property type="molecule type" value="Genomic_DNA"/>
</dbReference>
<protein>
    <submittedName>
        <fullName evidence="5">L-alanine-DL-glutamate epimerase-like enolase superfamily enzyme</fullName>
    </submittedName>
</protein>
<dbReference type="GO" id="GO:0000287">
    <property type="term" value="F:magnesium ion binding"/>
    <property type="evidence" value="ECO:0007669"/>
    <property type="project" value="UniProtKB-ARBA"/>
</dbReference>
<dbReference type="InterPro" id="IPR036849">
    <property type="entry name" value="Enolase-like_C_sf"/>
</dbReference>
<dbReference type="GO" id="GO:0006518">
    <property type="term" value="P:peptide metabolic process"/>
    <property type="evidence" value="ECO:0007669"/>
    <property type="project" value="UniProtKB-ARBA"/>
</dbReference>
<feature type="domain" description="Mandelate racemase/muconate lactonizing enzyme C-terminal" evidence="4">
    <location>
        <begin position="139"/>
        <end position="235"/>
    </location>
</feature>
<dbReference type="InterPro" id="IPR013341">
    <property type="entry name" value="Mandelate_racemase_N_dom"/>
</dbReference>
<comment type="caution">
    <text evidence="5">The sequence shown here is derived from an EMBL/GenBank/DDBJ whole genome shotgun (WGS) entry which is preliminary data.</text>
</comment>
<keyword evidence="2" id="KW-0479">Metal-binding</keyword>
<dbReference type="InterPro" id="IPR029017">
    <property type="entry name" value="Enolase-like_N"/>
</dbReference>
<dbReference type="GO" id="GO:0016854">
    <property type="term" value="F:racemase and epimerase activity"/>
    <property type="evidence" value="ECO:0007669"/>
    <property type="project" value="UniProtKB-ARBA"/>
</dbReference>
<dbReference type="InterPro" id="IPR029065">
    <property type="entry name" value="Enolase_C-like"/>
</dbReference>